<feature type="transmembrane region" description="Helical" evidence="2">
    <location>
        <begin position="195"/>
        <end position="216"/>
    </location>
</feature>
<proteinExistence type="predicted"/>
<reference evidence="3 4" key="1">
    <citation type="submission" date="2019-02" db="EMBL/GenBank/DDBJ databases">
        <title>Deep-cultivation of Planctomycetes and their phenomic and genomic characterization uncovers novel biology.</title>
        <authorList>
            <person name="Wiegand S."/>
            <person name="Jogler M."/>
            <person name="Boedeker C."/>
            <person name="Pinto D."/>
            <person name="Vollmers J."/>
            <person name="Rivas-Marin E."/>
            <person name="Kohn T."/>
            <person name="Peeters S.H."/>
            <person name="Heuer A."/>
            <person name="Rast P."/>
            <person name="Oberbeckmann S."/>
            <person name="Bunk B."/>
            <person name="Jeske O."/>
            <person name="Meyerdierks A."/>
            <person name="Storesund J.E."/>
            <person name="Kallscheuer N."/>
            <person name="Luecker S."/>
            <person name="Lage O.M."/>
            <person name="Pohl T."/>
            <person name="Merkel B.J."/>
            <person name="Hornburger P."/>
            <person name="Mueller R.-W."/>
            <person name="Bruemmer F."/>
            <person name="Labrenz M."/>
            <person name="Spormann A.M."/>
            <person name="Op den Camp H."/>
            <person name="Overmann J."/>
            <person name="Amann R."/>
            <person name="Jetten M.S.M."/>
            <person name="Mascher T."/>
            <person name="Medema M.H."/>
            <person name="Devos D.P."/>
            <person name="Kaster A.-K."/>
            <person name="Ovreas L."/>
            <person name="Rohde M."/>
            <person name="Galperin M.Y."/>
            <person name="Jogler C."/>
        </authorList>
    </citation>
    <scope>NUCLEOTIDE SEQUENCE [LARGE SCALE GENOMIC DNA]</scope>
    <source>
        <strain evidence="3 4">HG15A2</strain>
    </source>
</reference>
<evidence type="ECO:0000313" key="4">
    <source>
        <dbReference type="Proteomes" id="UP000319852"/>
    </source>
</evidence>
<evidence type="ECO:0000313" key="3">
    <source>
        <dbReference type="EMBL" id="QDS99795.1"/>
    </source>
</evidence>
<evidence type="ECO:0008006" key="5">
    <source>
        <dbReference type="Google" id="ProtNLM"/>
    </source>
</evidence>
<gene>
    <name evidence="3" type="ORF">HG15A2_31260</name>
</gene>
<keyword evidence="2" id="KW-0812">Transmembrane</keyword>
<dbReference type="Pfam" id="PF13367">
    <property type="entry name" value="PrsW-protease"/>
    <property type="match status" value="1"/>
</dbReference>
<feature type="compositionally biased region" description="Basic and acidic residues" evidence="1">
    <location>
        <begin position="7"/>
        <end position="16"/>
    </location>
</feature>
<dbReference type="EMBL" id="CP036263">
    <property type="protein sequence ID" value="QDS99795.1"/>
    <property type="molecule type" value="Genomic_DNA"/>
</dbReference>
<dbReference type="RefSeq" id="WP_145060963.1">
    <property type="nucleotide sequence ID" value="NZ_CP036263.1"/>
</dbReference>
<organism evidence="3 4">
    <name type="scientific">Adhaeretor mobilis</name>
    <dbReference type="NCBI Taxonomy" id="1930276"/>
    <lineage>
        <taxon>Bacteria</taxon>
        <taxon>Pseudomonadati</taxon>
        <taxon>Planctomycetota</taxon>
        <taxon>Planctomycetia</taxon>
        <taxon>Pirellulales</taxon>
        <taxon>Lacipirellulaceae</taxon>
        <taxon>Adhaeretor</taxon>
    </lineage>
</organism>
<evidence type="ECO:0000256" key="2">
    <source>
        <dbReference type="SAM" id="Phobius"/>
    </source>
</evidence>
<dbReference type="Proteomes" id="UP000319852">
    <property type="component" value="Chromosome"/>
</dbReference>
<feature type="transmembrane region" description="Helical" evidence="2">
    <location>
        <begin position="89"/>
        <end position="113"/>
    </location>
</feature>
<feature type="transmembrane region" description="Helical" evidence="2">
    <location>
        <begin position="160"/>
        <end position="183"/>
    </location>
</feature>
<keyword evidence="2" id="KW-1133">Transmembrane helix</keyword>
<keyword evidence="4" id="KW-1185">Reference proteome</keyword>
<dbReference type="InterPro" id="IPR026898">
    <property type="entry name" value="PrsW"/>
</dbReference>
<keyword evidence="2" id="KW-0472">Membrane</keyword>
<dbReference type="KEGG" id="amob:HG15A2_31260"/>
<accession>A0A517MY38</accession>
<dbReference type="GO" id="GO:0008233">
    <property type="term" value="F:peptidase activity"/>
    <property type="evidence" value="ECO:0007669"/>
    <property type="project" value="InterPro"/>
</dbReference>
<feature type="transmembrane region" description="Helical" evidence="2">
    <location>
        <begin position="237"/>
        <end position="261"/>
    </location>
</feature>
<sequence length="266" mass="29414">MSKHSRKDGIEFEPHLADAAPQLDPSEAQAEDLLQREWQKSKLADHVEHNVWEEPTLAGELNAPPEADQLTYANWLTFELQRTSREKTWLVALLVIAACGPLGIIGALFGGISMGGGGIANLVQLLGAVIMGPITEEITKVLLALWIVEKRPYLFSSPFQIMLCAIAGGLAFAAIENLIYFNIYVPQHTAAFELFRWTVCVALHVSCSTLAGIGLSKIWQGAIQDLRRPRLADGIPWFYAAMSFHGLYNFPVIVAETLGWLQFLKE</sequence>
<protein>
    <recommendedName>
        <fullName evidence="5">PrsW family intramembrane metalloprotease</fullName>
    </recommendedName>
</protein>
<name>A0A517MY38_9BACT</name>
<feature type="region of interest" description="Disordered" evidence="1">
    <location>
        <begin position="1"/>
        <end position="29"/>
    </location>
</feature>
<dbReference type="OrthoDB" id="273919at2"/>
<evidence type="ECO:0000256" key="1">
    <source>
        <dbReference type="SAM" id="MobiDB-lite"/>
    </source>
</evidence>
<feature type="transmembrane region" description="Helical" evidence="2">
    <location>
        <begin position="125"/>
        <end position="148"/>
    </location>
</feature>
<dbReference type="AlphaFoldDB" id="A0A517MY38"/>